<proteinExistence type="predicted"/>
<organism evidence="1 2">
    <name type="scientific">Salinimonas profundi</name>
    <dbReference type="NCBI Taxonomy" id="2729140"/>
    <lineage>
        <taxon>Bacteria</taxon>
        <taxon>Pseudomonadati</taxon>
        <taxon>Pseudomonadota</taxon>
        <taxon>Gammaproteobacteria</taxon>
        <taxon>Alteromonadales</taxon>
        <taxon>Alteromonadaceae</taxon>
        <taxon>Alteromonas/Salinimonas group</taxon>
        <taxon>Salinimonas</taxon>
    </lineage>
</organism>
<reference evidence="1 2" key="1">
    <citation type="submission" date="2020-04" db="EMBL/GenBank/DDBJ databases">
        <title>Salinimonas sp. HHU 13199.</title>
        <authorList>
            <person name="Cui X."/>
            <person name="Zhang D."/>
        </authorList>
    </citation>
    <scope>NUCLEOTIDE SEQUENCE [LARGE SCALE GENOMIC DNA]</scope>
    <source>
        <strain evidence="1 2">HHU 13199</strain>
    </source>
</reference>
<keyword evidence="2" id="KW-1185">Reference proteome</keyword>
<dbReference type="RefSeq" id="WP_191023520.1">
    <property type="nucleotide sequence ID" value="NZ_JABBXD010000002.1"/>
</dbReference>
<name>A0ABR8LGT2_9ALTE</name>
<protein>
    <submittedName>
        <fullName evidence="1">DUF3718 domain-containing protein</fullName>
    </submittedName>
</protein>
<evidence type="ECO:0000313" key="2">
    <source>
        <dbReference type="Proteomes" id="UP000624419"/>
    </source>
</evidence>
<comment type="caution">
    <text evidence="1">The sequence shown here is derived from an EMBL/GenBank/DDBJ whole genome shotgun (WGS) entry which is preliminary data.</text>
</comment>
<dbReference type="Pfam" id="PF12514">
    <property type="entry name" value="DUF3718"/>
    <property type="match status" value="1"/>
</dbReference>
<dbReference type="EMBL" id="JABBXD010000002">
    <property type="protein sequence ID" value="MBD3585467.1"/>
    <property type="molecule type" value="Genomic_DNA"/>
</dbReference>
<sequence>MSVCVVAGGVSFSANASYPKHLETDLVKICTAIKDNKSFQLHMAIKKSGLTYRAVEKGLVCDGTDIHTFAQVNNADATGALLARRLKFDRTLTASR</sequence>
<accession>A0ABR8LGT2</accession>
<dbReference type="InterPro" id="IPR022193">
    <property type="entry name" value="DUF3718"/>
</dbReference>
<gene>
    <name evidence="1" type="ORF">HHX48_06960</name>
</gene>
<evidence type="ECO:0000313" key="1">
    <source>
        <dbReference type="EMBL" id="MBD3585467.1"/>
    </source>
</evidence>
<dbReference type="Proteomes" id="UP000624419">
    <property type="component" value="Unassembled WGS sequence"/>
</dbReference>